<dbReference type="STRING" id="7260.A0A0Q9WWM8"/>
<dbReference type="SMART" id="SM00494">
    <property type="entry name" value="ChtBD2"/>
    <property type="match status" value="1"/>
</dbReference>
<feature type="domain" description="Chitin-binding type-2" evidence="7">
    <location>
        <begin position="47"/>
        <end position="105"/>
    </location>
</feature>
<proteinExistence type="predicted"/>
<keyword evidence="3" id="KW-0677">Repeat</keyword>
<name>A0A0Q9WWM8_DROWI</name>
<dbReference type="AlphaFoldDB" id="A0A0Q9WWM8"/>
<dbReference type="InterPro" id="IPR036508">
    <property type="entry name" value="Chitin-bd_dom_sf"/>
</dbReference>
<keyword evidence="2" id="KW-0732">Signal</keyword>
<evidence type="ECO:0000256" key="1">
    <source>
        <dbReference type="ARBA" id="ARBA00022669"/>
    </source>
</evidence>
<dbReference type="Pfam" id="PF01607">
    <property type="entry name" value="CBM_14"/>
    <property type="match status" value="1"/>
</dbReference>
<evidence type="ECO:0000256" key="5">
    <source>
        <dbReference type="ARBA" id="ARBA00023180"/>
    </source>
</evidence>
<accession>A0A0Q9WWM8</accession>
<dbReference type="Gene3D" id="2.170.140.10">
    <property type="entry name" value="Chitin binding domain"/>
    <property type="match status" value="1"/>
</dbReference>
<evidence type="ECO:0000256" key="2">
    <source>
        <dbReference type="ARBA" id="ARBA00022729"/>
    </source>
</evidence>
<protein>
    <recommendedName>
        <fullName evidence="7">Chitin-binding type-2 domain-containing protein</fullName>
    </recommendedName>
</protein>
<dbReference type="GO" id="GO:0005576">
    <property type="term" value="C:extracellular region"/>
    <property type="evidence" value="ECO:0007669"/>
    <property type="project" value="InterPro"/>
</dbReference>
<feature type="non-terminal residue" evidence="8">
    <location>
        <position position="1"/>
    </location>
</feature>
<dbReference type="InterPro" id="IPR002557">
    <property type="entry name" value="Chitin-bd_dom"/>
</dbReference>
<dbReference type="PANTHER" id="PTHR23301">
    <property type="entry name" value="CHITIN BINDING PERITROPHIN-A"/>
    <property type="match status" value="1"/>
</dbReference>
<evidence type="ECO:0000256" key="4">
    <source>
        <dbReference type="ARBA" id="ARBA00023157"/>
    </source>
</evidence>
<evidence type="ECO:0000256" key="6">
    <source>
        <dbReference type="SAM" id="MobiDB-lite"/>
    </source>
</evidence>
<feature type="non-terminal residue" evidence="8">
    <location>
        <position position="109"/>
    </location>
</feature>
<dbReference type="InterPro" id="IPR051940">
    <property type="entry name" value="Chitin_bind-dev_reg"/>
</dbReference>
<dbReference type="OrthoDB" id="439917at2759"/>
<dbReference type="InParanoid" id="A0A0Q9WWM8"/>
<keyword evidence="4" id="KW-1015">Disulfide bond</keyword>
<evidence type="ECO:0000256" key="3">
    <source>
        <dbReference type="ARBA" id="ARBA00022737"/>
    </source>
</evidence>
<evidence type="ECO:0000259" key="7">
    <source>
        <dbReference type="PROSITE" id="PS50940"/>
    </source>
</evidence>
<evidence type="ECO:0000313" key="9">
    <source>
        <dbReference type="Proteomes" id="UP000007798"/>
    </source>
</evidence>
<organism evidence="8 9">
    <name type="scientific">Drosophila willistoni</name>
    <name type="common">Fruit fly</name>
    <dbReference type="NCBI Taxonomy" id="7260"/>
    <lineage>
        <taxon>Eukaryota</taxon>
        <taxon>Metazoa</taxon>
        <taxon>Ecdysozoa</taxon>
        <taxon>Arthropoda</taxon>
        <taxon>Hexapoda</taxon>
        <taxon>Insecta</taxon>
        <taxon>Pterygota</taxon>
        <taxon>Neoptera</taxon>
        <taxon>Endopterygota</taxon>
        <taxon>Diptera</taxon>
        <taxon>Brachycera</taxon>
        <taxon>Muscomorpha</taxon>
        <taxon>Ephydroidea</taxon>
        <taxon>Drosophilidae</taxon>
        <taxon>Drosophila</taxon>
        <taxon>Sophophora</taxon>
    </lineage>
</organism>
<dbReference type="PANTHER" id="PTHR23301:SF0">
    <property type="entry name" value="CHITIN-BINDING TYPE-2 DOMAIN-CONTAINING PROTEIN-RELATED"/>
    <property type="match status" value="1"/>
</dbReference>
<dbReference type="PROSITE" id="PS50940">
    <property type="entry name" value="CHIT_BIND_II"/>
    <property type="match status" value="1"/>
</dbReference>
<sequence length="109" mass="12332">TTLAQHAFRVGAGHPSSQRHLPPRTRDPVGEAAVIPKRKQSQEYEPTKQCPEANGFYPDSEQCDKYYACLDGVHTERLCADGMVFNDYTPIEEKCDLPYNIDCTKRSKL</sequence>
<evidence type="ECO:0000313" key="8">
    <source>
        <dbReference type="EMBL" id="KRG00464.1"/>
    </source>
</evidence>
<keyword evidence="5" id="KW-0325">Glycoprotein</keyword>
<keyword evidence="1" id="KW-0147">Chitin-binding</keyword>
<keyword evidence="9" id="KW-1185">Reference proteome</keyword>
<dbReference type="Proteomes" id="UP000007798">
    <property type="component" value="Unassembled WGS sequence"/>
</dbReference>
<reference evidence="8 9" key="1">
    <citation type="journal article" date="2007" name="Nature">
        <title>Evolution of genes and genomes on the Drosophila phylogeny.</title>
        <authorList>
            <consortium name="Drosophila 12 Genomes Consortium"/>
            <person name="Clark A.G."/>
            <person name="Eisen M.B."/>
            <person name="Smith D.R."/>
            <person name="Bergman C.M."/>
            <person name="Oliver B."/>
            <person name="Markow T.A."/>
            <person name="Kaufman T.C."/>
            <person name="Kellis M."/>
            <person name="Gelbart W."/>
            <person name="Iyer V.N."/>
            <person name="Pollard D.A."/>
            <person name="Sackton T.B."/>
            <person name="Larracuente A.M."/>
            <person name="Singh N.D."/>
            <person name="Abad J.P."/>
            <person name="Abt D.N."/>
            <person name="Adryan B."/>
            <person name="Aguade M."/>
            <person name="Akashi H."/>
            <person name="Anderson W.W."/>
            <person name="Aquadro C.F."/>
            <person name="Ardell D.H."/>
            <person name="Arguello R."/>
            <person name="Artieri C.G."/>
            <person name="Barbash D.A."/>
            <person name="Barker D."/>
            <person name="Barsanti P."/>
            <person name="Batterham P."/>
            <person name="Batzoglou S."/>
            <person name="Begun D."/>
            <person name="Bhutkar A."/>
            <person name="Blanco E."/>
            <person name="Bosak S.A."/>
            <person name="Bradley R.K."/>
            <person name="Brand A.D."/>
            <person name="Brent M.R."/>
            <person name="Brooks A.N."/>
            <person name="Brown R.H."/>
            <person name="Butlin R.K."/>
            <person name="Caggese C."/>
            <person name="Calvi B.R."/>
            <person name="Bernardo de Carvalho A."/>
            <person name="Caspi A."/>
            <person name="Castrezana S."/>
            <person name="Celniker S.E."/>
            <person name="Chang J.L."/>
            <person name="Chapple C."/>
            <person name="Chatterji S."/>
            <person name="Chinwalla A."/>
            <person name="Civetta A."/>
            <person name="Clifton S.W."/>
            <person name="Comeron J.M."/>
            <person name="Costello J.C."/>
            <person name="Coyne J.A."/>
            <person name="Daub J."/>
            <person name="David R.G."/>
            <person name="Delcher A.L."/>
            <person name="Delehaunty K."/>
            <person name="Do C.B."/>
            <person name="Ebling H."/>
            <person name="Edwards K."/>
            <person name="Eickbush T."/>
            <person name="Evans J.D."/>
            <person name="Filipski A."/>
            <person name="Findeiss S."/>
            <person name="Freyhult E."/>
            <person name="Fulton L."/>
            <person name="Fulton R."/>
            <person name="Garcia A.C."/>
            <person name="Gardiner A."/>
            <person name="Garfield D.A."/>
            <person name="Garvin B.E."/>
            <person name="Gibson G."/>
            <person name="Gilbert D."/>
            <person name="Gnerre S."/>
            <person name="Godfrey J."/>
            <person name="Good R."/>
            <person name="Gotea V."/>
            <person name="Gravely B."/>
            <person name="Greenberg A.J."/>
            <person name="Griffiths-Jones S."/>
            <person name="Gross S."/>
            <person name="Guigo R."/>
            <person name="Gustafson E.A."/>
            <person name="Haerty W."/>
            <person name="Hahn M.W."/>
            <person name="Halligan D.L."/>
            <person name="Halpern A.L."/>
            <person name="Halter G.M."/>
            <person name="Han M.V."/>
            <person name="Heger A."/>
            <person name="Hillier L."/>
            <person name="Hinrichs A.S."/>
            <person name="Holmes I."/>
            <person name="Hoskins R.A."/>
            <person name="Hubisz M.J."/>
            <person name="Hultmark D."/>
            <person name="Huntley M.A."/>
            <person name="Jaffe D.B."/>
            <person name="Jagadeeshan S."/>
            <person name="Jeck W.R."/>
            <person name="Johnson J."/>
            <person name="Jones C.D."/>
            <person name="Jordan W.C."/>
            <person name="Karpen G.H."/>
            <person name="Kataoka E."/>
            <person name="Keightley P.D."/>
            <person name="Kheradpour P."/>
            <person name="Kirkness E.F."/>
            <person name="Koerich L.B."/>
            <person name="Kristiansen K."/>
            <person name="Kudrna D."/>
            <person name="Kulathinal R.J."/>
            <person name="Kumar S."/>
            <person name="Kwok R."/>
            <person name="Lander E."/>
            <person name="Langley C.H."/>
            <person name="Lapoint R."/>
            <person name="Lazzaro B.P."/>
            <person name="Lee S.J."/>
            <person name="Levesque L."/>
            <person name="Li R."/>
            <person name="Lin C.F."/>
            <person name="Lin M.F."/>
            <person name="Lindblad-Toh K."/>
            <person name="Llopart A."/>
            <person name="Long M."/>
            <person name="Low L."/>
            <person name="Lozovsky E."/>
            <person name="Lu J."/>
            <person name="Luo M."/>
            <person name="Machado C.A."/>
            <person name="Makalowski W."/>
            <person name="Marzo M."/>
            <person name="Matsuda M."/>
            <person name="Matzkin L."/>
            <person name="McAllister B."/>
            <person name="McBride C.S."/>
            <person name="McKernan B."/>
            <person name="McKernan K."/>
            <person name="Mendez-Lago M."/>
            <person name="Minx P."/>
            <person name="Mollenhauer M.U."/>
            <person name="Montooth K."/>
            <person name="Mount S.M."/>
            <person name="Mu X."/>
            <person name="Myers E."/>
            <person name="Negre B."/>
            <person name="Newfeld S."/>
            <person name="Nielsen R."/>
            <person name="Noor M.A."/>
            <person name="O'Grady P."/>
            <person name="Pachter L."/>
            <person name="Papaceit M."/>
            <person name="Parisi M.J."/>
            <person name="Parisi M."/>
            <person name="Parts L."/>
            <person name="Pedersen J.S."/>
            <person name="Pesole G."/>
            <person name="Phillippy A.M."/>
            <person name="Ponting C.P."/>
            <person name="Pop M."/>
            <person name="Porcelli D."/>
            <person name="Powell J.R."/>
            <person name="Prohaska S."/>
            <person name="Pruitt K."/>
            <person name="Puig M."/>
            <person name="Quesneville H."/>
            <person name="Ram K.R."/>
            <person name="Rand D."/>
            <person name="Rasmussen M.D."/>
            <person name="Reed L.K."/>
            <person name="Reenan R."/>
            <person name="Reily A."/>
            <person name="Remington K.A."/>
            <person name="Rieger T.T."/>
            <person name="Ritchie M.G."/>
            <person name="Robin C."/>
            <person name="Rogers Y.H."/>
            <person name="Rohde C."/>
            <person name="Rozas J."/>
            <person name="Rubenfield M.J."/>
            <person name="Ruiz A."/>
            <person name="Russo S."/>
            <person name="Salzberg S.L."/>
            <person name="Sanchez-Gracia A."/>
            <person name="Saranga D.J."/>
            <person name="Sato H."/>
            <person name="Schaeffer S.W."/>
            <person name="Schatz M.C."/>
            <person name="Schlenke T."/>
            <person name="Schwartz R."/>
            <person name="Segarra C."/>
            <person name="Singh R.S."/>
            <person name="Sirot L."/>
            <person name="Sirota M."/>
            <person name="Sisneros N.B."/>
            <person name="Smith C.D."/>
            <person name="Smith T.F."/>
            <person name="Spieth J."/>
            <person name="Stage D.E."/>
            <person name="Stark A."/>
            <person name="Stephan W."/>
            <person name="Strausberg R.L."/>
            <person name="Strempel S."/>
            <person name="Sturgill D."/>
            <person name="Sutton G."/>
            <person name="Sutton G.G."/>
            <person name="Tao W."/>
            <person name="Teichmann S."/>
            <person name="Tobari Y.N."/>
            <person name="Tomimura Y."/>
            <person name="Tsolas J.M."/>
            <person name="Valente V.L."/>
            <person name="Venter E."/>
            <person name="Venter J.C."/>
            <person name="Vicario S."/>
            <person name="Vieira F.G."/>
            <person name="Vilella A.J."/>
            <person name="Villasante A."/>
            <person name="Walenz B."/>
            <person name="Wang J."/>
            <person name="Wasserman M."/>
            <person name="Watts T."/>
            <person name="Wilson D."/>
            <person name="Wilson R.K."/>
            <person name="Wing R.A."/>
            <person name="Wolfner M.F."/>
            <person name="Wong A."/>
            <person name="Wong G.K."/>
            <person name="Wu C.I."/>
            <person name="Wu G."/>
            <person name="Yamamoto D."/>
            <person name="Yang H.P."/>
            <person name="Yang S.P."/>
            <person name="Yorke J.A."/>
            <person name="Yoshida K."/>
            <person name="Zdobnov E."/>
            <person name="Zhang P."/>
            <person name="Zhang Y."/>
            <person name="Zimin A.V."/>
            <person name="Baldwin J."/>
            <person name="Abdouelleil A."/>
            <person name="Abdulkadir J."/>
            <person name="Abebe A."/>
            <person name="Abera B."/>
            <person name="Abreu J."/>
            <person name="Acer S.C."/>
            <person name="Aftuck L."/>
            <person name="Alexander A."/>
            <person name="An P."/>
            <person name="Anderson E."/>
            <person name="Anderson S."/>
            <person name="Arachi H."/>
            <person name="Azer M."/>
            <person name="Bachantsang P."/>
            <person name="Barry A."/>
            <person name="Bayul T."/>
            <person name="Berlin A."/>
            <person name="Bessette D."/>
            <person name="Bloom T."/>
            <person name="Blye J."/>
            <person name="Boguslavskiy L."/>
            <person name="Bonnet C."/>
            <person name="Boukhgalter B."/>
            <person name="Bourzgui I."/>
            <person name="Brown A."/>
            <person name="Cahill P."/>
            <person name="Channer S."/>
            <person name="Cheshatsang Y."/>
            <person name="Chuda L."/>
            <person name="Citroen M."/>
            <person name="Collymore A."/>
            <person name="Cooke P."/>
            <person name="Costello M."/>
            <person name="D'Aco K."/>
            <person name="Daza R."/>
            <person name="De Haan G."/>
            <person name="DeGray S."/>
            <person name="DeMaso C."/>
            <person name="Dhargay N."/>
            <person name="Dooley K."/>
            <person name="Dooley E."/>
            <person name="Doricent M."/>
            <person name="Dorje P."/>
            <person name="Dorjee K."/>
            <person name="Dupes A."/>
            <person name="Elong R."/>
            <person name="Falk J."/>
            <person name="Farina A."/>
            <person name="Faro S."/>
            <person name="Ferguson D."/>
            <person name="Fisher S."/>
            <person name="Foley C.D."/>
            <person name="Franke A."/>
            <person name="Friedrich D."/>
            <person name="Gadbois L."/>
            <person name="Gearin G."/>
            <person name="Gearin C.R."/>
            <person name="Giannoukos G."/>
            <person name="Goode T."/>
            <person name="Graham J."/>
            <person name="Grandbois E."/>
            <person name="Grewal S."/>
            <person name="Gyaltsen K."/>
            <person name="Hafez N."/>
            <person name="Hagos B."/>
            <person name="Hall J."/>
            <person name="Henson C."/>
            <person name="Hollinger A."/>
            <person name="Honan T."/>
            <person name="Huard M.D."/>
            <person name="Hughes L."/>
            <person name="Hurhula B."/>
            <person name="Husby M.E."/>
            <person name="Kamat A."/>
            <person name="Kanga B."/>
            <person name="Kashin S."/>
            <person name="Khazanovich D."/>
            <person name="Kisner P."/>
            <person name="Lance K."/>
            <person name="Lara M."/>
            <person name="Lee W."/>
            <person name="Lennon N."/>
            <person name="Letendre F."/>
            <person name="LeVine R."/>
            <person name="Lipovsky A."/>
            <person name="Liu X."/>
            <person name="Liu J."/>
            <person name="Liu S."/>
            <person name="Lokyitsang T."/>
            <person name="Lokyitsang Y."/>
            <person name="Lubonja R."/>
            <person name="Lui A."/>
            <person name="MacDonald P."/>
            <person name="Magnisalis V."/>
            <person name="Maru K."/>
            <person name="Matthews C."/>
            <person name="McCusker W."/>
            <person name="McDonough S."/>
            <person name="Mehta T."/>
            <person name="Meldrim J."/>
            <person name="Meneus L."/>
            <person name="Mihai O."/>
            <person name="Mihalev A."/>
            <person name="Mihova T."/>
            <person name="Mittelman R."/>
            <person name="Mlenga V."/>
            <person name="Montmayeur A."/>
            <person name="Mulrain L."/>
            <person name="Navidi A."/>
            <person name="Naylor J."/>
            <person name="Negash T."/>
            <person name="Nguyen T."/>
            <person name="Nguyen N."/>
            <person name="Nicol R."/>
            <person name="Norbu C."/>
            <person name="Norbu N."/>
            <person name="Novod N."/>
            <person name="O'Neill B."/>
            <person name="Osman S."/>
            <person name="Markiewicz E."/>
            <person name="Oyono O.L."/>
            <person name="Patti C."/>
            <person name="Phunkhang P."/>
            <person name="Pierre F."/>
            <person name="Priest M."/>
            <person name="Raghuraman S."/>
            <person name="Rege F."/>
            <person name="Reyes R."/>
            <person name="Rise C."/>
            <person name="Rogov P."/>
            <person name="Ross K."/>
            <person name="Ryan E."/>
            <person name="Settipalli S."/>
            <person name="Shea T."/>
            <person name="Sherpa N."/>
            <person name="Shi L."/>
            <person name="Shih D."/>
            <person name="Sparrow T."/>
            <person name="Spaulding J."/>
            <person name="Stalker J."/>
            <person name="Stange-Thomann N."/>
            <person name="Stavropoulos S."/>
            <person name="Stone C."/>
            <person name="Strader C."/>
            <person name="Tesfaye S."/>
            <person name="Thomson T."/>
            <person name="Thoulutsang Y."/>
            <person name="Thoulutsang D."/>
            <person name="Topham K."/>
            <person name="Topping I."/>
            <person name="Tsamla T."/>
            <person name="Vassiliev H."/>
            <person name="Vo A."/>
            <person name="Wangchuk T."/>
            <person name="Wangdi T."/>
            <person name="Weiand M."/>
            <person name="Wilkinson J."/>
            <person name="Wilson A."/>
            <person name="Yadav S."/>
            <person name="Young G."/>
            <person name="Yu Q."/>
            <person name="Zembek L."/>
            <person name="Zhong D."/>
            <person name="Zimmer A."/>
            <person name="Zwirko Z."/>
            <person name="Jaffe D.B."/>
            <person name="Alvarez P."/>
            <person name="Brockman W."/>
            <person name="Butler J."/>
            <person name="Chin C."/>
            <person name="Gnerre S."/>
            <person name="Grabherr M."/>
            <person name="Kleber M."/>
            <person name="Mauceli E."/>
            <person name="MacCallum I."/>
        </authorList>
    </citation>
    <scope>NUCLEOTIDE SEQUENCE [LARGE SCALE GENOMIC DNA]</scope>
    <source>
        <strain evidence="9">Tucson 14030-0811.24</strain>
    </source>
</reference>
<dbReference type="EMBL" id="CH970712">
    <property type="protein sequence ID" value="KRG00464.1"/>
    <property type="molecule type" value="Genomic_DNA"/>
</dbReference>
<gene>
    <name evidence="8" type="primary">Dwil\GK27943</name>
    <name evidence="8" type="ORF">Dwil_GK27943</name>
</gene>
<dbReference type="SUPFAM" id="SSF57625">
    <property type="entry name" value="Invertebrate chitin-binding proteins"/>
    <property type="match status" value="1"/>
</dbReference>
<dbReference type="GO" id="GO:0008061">
    <property type="term" value="F:chitin binding"/>
    <property type="evidence" value="ECO:0007669"/>
    <property type="project" value="UniProtKB-KW"/>
</dbReference>
<feature type="region of interest" description="Disordered" evidence="6">
    <location>
        <begin position="1"/>
        <end position="32"/>
    </location>
</feature>